<dbReference type="GO" id="GO:0005975">
    <property type="term" value="P:carbohydrate metabolic process"/>
    <property type="evidence" value="ECO:0007669"/>
    <property type="project" value="InterPro"/>
</dbReference>
<protein>
    <recommendedName>
        <fullName evidence="3 7">Alpha-galactosidase</fullName>
        <ecNumber evidence="3 7">3.2.1.22</ecNumber>
    </recommendedName>
    <alternativeName>
        <fullName evidence="7">Melibiase</fullName>
    </alternativeName>
</protein>
<dbReference type="InterPro" id="IPR017853">
    <property type="entry name" value="GH"/>
</dbReference>
<comment type="similarity">
    <text evidence="2 7">Belongs to the glycosyl hydrolase 27 family.</text>
</comment>
<evidence type="ECO:0000256" key="5">
    <source>
        <dbReference type="ARBA" id="ARBA00022801"/>
    </source>
</evidence>
<dbReference type="GO" id="GO:0004557">
    <property type="term" value="F:alpha-galactosidase activity"/>
    <property type="evidence" value="ECO:0007669"/>
    <property type="project" value="UniProtKB-EC"/>
</dbReference>
<dbReference type="Proteomes" id="UP000092993">
    <property type="component" value="Unassembled WGS sequence"/>
</dbReference>
<keyword evidence="4 8" id="KW-0732">Signal</keyword>
<evidence type="ECO:0000313" key="10">
    <source>
        <dbReference type="EMBL" id="OBZ70806.1"/>
    </source>
</evidence>
<dbReference type="PANTHER" id="PTHR11452:SF61">
    <property type="entry name" value="ALPHA-GALACTOSIDASE B-RELATED"/>
    <property type="match status" value="1"/>
</dbReference>
<keyword evidence="5 7" id="KW-0378">Hydrolase</keyword>
<evidence type="ECO:0000259" key="9">
    <source>
        <dbReference type="PROSITE" id="PS51164"/>
    </source>
</evidence>
<dbReference type="InterPro" id="IPR035971">
    <property type="entry name" value="CBD_sf"/>
</dbReference>
<dbReference type="SUPFAM" id="SSF51445">
    <property type="entry name" value="(Trans)glycosidases"/>
    <property type="match status" value="1"/>
</dbReference>
<keyword evidence="6 7" id="KW-0326">Glycosidase</keyword>
<evidence type="ECO:0000256" key="7">
    <source>
        <dbReference type="RuleBase" id="RU361168"/>
    </source>
</evidence>
<dbReference type="EC" id="3.2.1.22" evidence="3 7"/>
<feature type="chain" id="PRO_5008888919" description="Alpha-galactosidase" evidence="8">
    <location>
        <begin position="20"/>
        <end position="404"/>
    </location>
</feature>
<dbReference type="SMART" id="SM00236">
    <property type="entry name" value="fCBD"/>
    <property type="match status" value="1"/>
</dbReference>
<comment type="caution">
    <text evidence="10">The sequence shown here is derived from an EMBL/GenBank/DDBJ whole genome shotgun (WGS) entry which is preliminary data.</text>
</comment>
<dbReference type="PANTHER" id="PTHR11452">
    <property type="entry name" value="ALPHA-GALACTOSIDASE/ALPHA-N-ACETYLGALACTOSAMINIDASE"/>
    <property type="match status" value="1"/>
</dbReference>
<dbReference type="CDD" id="cd14792">
    <property type="entry name" value="GH27"/>
    <property type="match status" value="1"/>
</dbReference>
<evidence type="ECO:0000256" key="1">
    <source>
        <dbReference type="ARBA" id="ARBA00001255"/>
    </source>
</evidence>
<dbReference type="EMBL" id="LUGG01000013">
    <property type="protein sequence ID" value="OBZ70806.1"/>
    <property type="molecule type" value="Genomic_DNA"/>
</dbReference>
<proteinExistence type="inferred from homology"/>
<dbReference type="SUPFAM" id="SSF57180">
    <property type="entry name" value="Cellulose-binding domain"/>
    <property type="match status" value="1"/>
</dbReference>
<dbReference type="PROSITE" id="PS51164">
    <property type="entry name" value="CBM1_2"/>
    <property type="match status" value="1"/>
</dbReference>
<organism evidence="10 11">
    <name type="scientific">Grifola frondosa</name>
    <name type="common">Maitake</name>
    <name type="synonym">Polyporus frondosus</name>
    <dbReference type="NCBI Taxonomy" id="5627"/>
    <lineage>
        <taxon>Eukaryota</taxon>
        <taxon>Fungi</taxon>
        <taxon>Dikarya</taxon>
        <taxon>Basidiomycota</taxon>
        <taxon>Agaricomycotina</taxon>
        <taxon>Agaricomycetes</taxon>
        <taxon>Polyporales</taxon>
        <taxon>Grifolaceae</taxon>
        <taxon>Grifola</taxon>
    </lineage>
</organism>
<feature type="domain" description="CBM1" evidence="9">
    <location>
        <begin position="19"/>
        <end position="55"/>
    </location>
</feature>
<dbReference type="GO" id="GO:0005576">
    <property type="term" value="C:extracellular region"/>
    <property type="evidence" value="ECO:0007669"/>
    <property type="project" value="InterPro"/>
</dbReference>
<dbReference type="InterPro" id="IPR002241">
    <property type="entry name" value="Glyco_hydro_27"/>
</dbReference>
<evidence type="ECO:0000256" key="2">
    <source>
        <dbReference type="ARBA" id="ARBA00009743"/>
    </source>
</evidence>
<dbReference type="InterPro" id="IPR013785">
    <property type="entry name" value="Aldolase_TIM"/>
</dbReference>
<sequence length="404" mass="42980">MKYIYSFTTLATIASVAVAQNQRYGQCGGIGWTGQTTYPSGWTCSVLNLYYSQCIQPNGSGSSSSTITSSAPAHSSSAASRSSSASSTWHAATVPTVGRSKQVGKTPALGWNSWNAHGCDISEAKVVAAANQFLSLGLKAAGYQYPNIDDWWSLTTRDALTGRIVPDPTKFPGGISGVLSQIHALAFSFGIYSDAGTATCAGFPGSLGRESLDAETFAEWDVDSLRSSTSNSDSAIRYRQMTAALNATARPLHFNLHIWDVANVGTRVPAWATPGASPATRAHPGATNTSIIATNVQHLSSINFFSHPHPPPNRRKPCLISYTLGSATAFLARQPLRRPTGHYYQVERLAFHQDSTVGTLAVPFTPSASVPTTSPPEYYADTSSKCIHVFIINTGPAATMKTFT</sequence>
<dbReference type="Pfam" id="PF16499">
    <property type="entry name" value="Melibiase_2"/>
    <property type="match status" value="1"/>
</dbReference>
<feature type="signal peptide" evidence="8">
    <location>
        <begin position="1"/>
        <end position="19"/>
    </location>
</feature>
<dbReference type="Gene3D" id="3.20.20.70">
    <property type="entry name" value="Aldolase class I"/>
    <property type="match status" value="1"/>
</dbReference>
<dbReference type="AlphaFoldDB" id="A0A1C7M311"/>
<accession>A0A1C7M311</accession>
<gene>
    <name evidence="10" type="primary">aglB</name>
    <name evidence="10" type="ORF">A0H81_09063</name>
</gene>
<name>A0A1C7M311_GRIFR</name>
<dbReference type="STRING" id="5627.A0A1C7M311"/>
<dbReference type="GO" id="GO:0030248">
    <property type="term" value="F:cellulose binding"/>
    <property type="evidence" value="ECO:0007669"/>
    <property type="project" value="InterPro"/>
</dbReference>
<evidence type="ECO:0000256" key="6">
    <source>
        <dbReference type="ARBA" id="ARBA00023295"/>
    </source>
</evidence>
<dbReference type="Pfam" id="PF00734">
    <property type="entry name" value="CBM_1"/>
    <property type="match status" value="1"/>
</dbReference>
<reference evidence="10 11" key="1">
    <citation type="submission" date="2016-03" db="EMBL/GenBank/DDBJ databases">
        <title>Whole genome sequencing of Grifola frondosa 9006-11.</title>
        <authorList>
            <person name="Min B."/>
            <person name="Park H."/>
            <person name="Kim J.-G."/>
            <person name="Cho H."/>
            <person name="Oh Y.-L."/>
            <person name="Kong W.-S."/>
            <person name="Choi I.-G."/>
        </authorList>
    </citation>
    <scope>NUCLEOTIDE SEQUENCE [LARGE SCALE GENOMIC DNA]</scope>
    <source>
        <strain evidence="10 11">9006-11</strain>
    </source>
</reference>
<keyword evidence="7" id="KW-1015">Disulfide bond</keyword>
<evidence type="ECO:0000256" key="4">
    <source>
        <dbReference type="ARBA" id="ARBA00022729"/>
    </source>
</evidence>
<dbReference type="PRINTS" id="PR00740">
    <property type="entry name" value="GLHYDRLASE27"/>
</dbReference>
<keyword evidence="11" id="KW-1185">Reference proteome</keyword>
<comment type="catalytic activity">
    <reaction evidence="1 7">
        <text>Hydrolysis of terminal, non-reducing alpha-D-galactose residues in alpha-D-galactosides, including galactose oligosaccharides, galactomannans and galactolipids.</text>
        <dbReference type="EC" id="3.2.1.22"/>
    </reaction>
</comment>
<evidence type="ECO:0000256" key="3">
    <source>
        <dbReference type="ARBA" id="ARBA00012755"/>
    </source>
</evidence>
<dbReference type="InterPro" id="IPR000254">
    <property type="entry name" value="CBD"/>
</dbReference>
<dbReference type="OrthoDB" id="5795902at2759"/>
<evidence type="ECO:0000256" key="8">
    <source>
        <dbReference type="SAM" id="SignalP"/>
    </source>
</evidence>
<evidence type="ECO:0000313" key="11">
    <source>
        <dbReference type="Proteomes" id="UP000092993"/>
    </source>
</evidence>